<feature type="transmembrane region" description="Helical" evidence="10">
    <location>
        <begin position="135"/>
        <end position="165"/>
    </location>
</feature>
<keyword evidence="4" id="KW-0874">Quinone</keyword>
<evidence type="ECO:0000256" key="1">
    <source>
        <dbReference type="ARBA" id="ARBA00004141"/>
    </source>
</evidence>
<evidence type="ECO:0000256" key="4">
    <source>
        <dbReference type="ARBA" id="ARBA00022719"/>
    </source>
</evidence>
<feature type="transmembrane region" description="Helical" evidence="10">
    <location>
        <begin position="258"/>
        <end position="280"/>
    </location>
</feature>
<evidence type="ECO:0000256" key="9">
    <source>
        <dbReference type="ARBA" id="ARBA00023284"/>
    </source>
</evidence>
<dbReference type="KEGG" id="spon:HME9304_03163"/>
<evidence type="ECO:0000256" key="6">
    <source>
        <dbReference type="ARBA" id="ARBA00023002"/>
    </source>
</evidence>
<feature type="transmembrane region" description="Helical" evidence="10">
    <location>
        <begin position="232"/>
        <end position="251"/>
    </location>
</feature>
<feature type="transmembrane region" description="Helical" evidence="10">
    <location>
        <begin position="300"/>
        <end position="317"/>
    </location>
</feature>
<gene>
    <name evidence="13" type="ORF">HME9304_03163</name>
</gene>
<organism evidence="13 14">
    <name type="scientific">Flagellimonas maritima</name>
    <dbReference type="NCBI Taxonomy" id="1383885"/>
    <lineage>
        <taxon>Bacteria</taxon>
        <taxon>Pseudomonadati</taxon>
        <taxon>Bacteroidota</taxon>
        <taxon>Flavobacteriia</taxon>
        <taxon>Flavobacteriales</taxon>
        <taxon>Flavobacteriaceae</taxon>
        <taxon>Flagellimonas</taxon>
    </lineage>
</organism>
<evidence type="ECO:0000256" key="10">
    <source>
        <dbReference type="SAM" id="Phobius"/>
    </source>
</evidence>
<dbReference type="InterPro" id="IPR036249">
    <property type="entry name" value="Thioredoxin-like_sf"/>
</dbReference>
<dbReference type="AlphaFoldDB" id="A0A2Z4LW31"/>
<evidence type="ECO:0000259" key="12">
    <source>
        <dbReference type="Pfam" id="PF07884"/>
    </source>
</evidence>
<keyword evidence="14" id="KW-1185">Reference proteome</keyword>
<keyword evidence="7 10" id="KW-0472">Membrane</keyword>
<dbReference type="GO" id="GO:0048038">
    <property type="term" value="F:quinone binding"/>
    <property type="evidence" value="ECO:0007669"/>
    <property type="project" value="UniProtKB-KW"/>
</dbReference>
<evidence type="ECO:0008006" key="15">
    <source>
        <dbReference type="Google" id="ProtNLM"/>
    </source>
</evidence>
<keyword evidence="5 10" id="KW-1133">Transmembrane helix</keyword>
<dbReference type="Pfam" id="PF07884">
    <property type="entry name" value="VKOR"/>
    <property type="match status" value="1"/>
</dbReference>
<evidence type="ECO:0000256" key="7">
    <source>
        <dbReference type="ARBA" id="ARBA00023136"/>
    </source>
</evidence>
<protein>
    <recommendedName>
        <fullName evidence="15">Vitamin K epoxide reductase domain-containing protein</fullName>
    </recommendedName>
</protein>
<dbReference type="OrthoDB" id="1100563at2"/>
<evidence type="ECO:0000256" key="8">
    <source>
        <dbReference type="ARBA" id="ARBA00023157"/>
    </source>
</evidence>
<keyword evidence="3 10" id="KW-0812">Transmembrane</keyword>
<dbReference type="EMBL" id="CP030104">
    <property type="protein sequence ID" value="AWX46131.1"/>
    <property type="molecule type" value="Genomic_DNA"/>
</dbReference>
<dbReference type="Proteomes" id="UP000248536">
    <property type="component" value="Chromosome"/>
</dbReference>
<dbReference type="GO" id="GO:0005524">
    <property type="term" value="F:ATP binding"/>
    <property type="evidence" value="ECO:0007669"/>
    <property type="project" value="InterPro"/>
</dbReference>
<evidence type="ECO:0000256" key="5">
    <source>
        <dbReference type="ARBA" id="ARBA00022989"/>
    </source>
</evidence>
<name>A0A2Z4LW31_9FLAO</name>
<evidence type="ECO:0000313" key="13">
    <source>
        <dbReference type="EMBL" id="AWX46131.1"/>
    </source>
</evidence>
<keyword evidence="6" id="KW-0560">Oxidoreductase</keyword>
<reference evidence="13 14" key="1">
    <citation type="submission" date="2018-06" db="EMBL/GenBank/DDBJ databases">
        <title>Spongiibacterium sp. HME9304 Genome sequencing and assembly.</title>
        <authorList>
            <person name="Kang H."/>
            <person name="Kim H."/>
            <person name="Joh K."/>
        </authorList>
    </citation>
    <scope>NUCLEOTIDE SEQUENCE [LARGE SCALE GENOMIC DNA]</scope>
    <source>
        <strain evidence="13 14">HME9304</strain>
    </source>
</reference>
<dbReference type="GO" id="GO:0008233">
    <property type="term" value="F:peptidase activity"/>
    <property type="evidence" value="ECO:0007669"/>
    <property type="project" value="InterPro"/>
</dbReference>
<feature type="domain" description="Vitamin K epoxide reductase" evidence="12">
    <location>
        <begin position="156"/>
        <end position="277"/>
    </location>
</feature>
<dbReference type="Gene3D" id="3.90.70.10">
    <property type="entry name" value="Cysteine proteinases"/>
    <property type="match status" value="1"/>
</dbReference>
<evidence type="ECO:0000256" key="3">
    <source>
        <dbReference type="ARBA" id="ARBA00022692"/>
    </source>
</evidence>
<dbReference type="Pfam" id="PF03412">
    <property type="entry name" value="Peptidase_C39"/>
    <property type="match status" value="1"/>
</dbReference>
<dbReference type="InterPro" id="IPR012932">
    <property type="entry name" value="VKOR"/>
</dbReference>
<accession>A0A2Z4LW31</accession>
<keyword evidence="9" id="KW-0676">Redox-active center</keyword>
<dbReference type="GO" id="GO:0016491">
    <property type="term" value="F:oxidoreductase activity"/>
    <property type="evidence" value="ECO:0007669"/>
    <property type="project" value="UniProtKB-KW"/>
</dbReference>
<feature type="transmembrane region" description="Helical" evidence="10">
    <location>
        <begin position="204"/>
        <end position="226"/>
    </location>
</feature>
<dbReference type="SUPFAM" id="SSF52833">
    <property type="entry name" value="Thioredoxin-like"/>
    <property type="match status" value="1"/>
</dbReference>
<evidence type="ECO:0000259" key="11">
    <source>
        <dbReference type="Pfam" id="PF03412"/>
    </source>
</evidence>
<dbReference type="CDD" id="cd12921">
    <property type="entry name" value="VKOR_4"/>
    <property type="match status" value="1"/>
</dbReference>
<evidence type="ECO:0000313" key="14">
    <source>
        <dbReference type="Proteomes" id="UP000248536"/>
    </source>
</evidence>
<dbReference type="Gene3D" id="1.20.1440.130">
    <property type="entry name" value="VKOR domain"/>
    <property type="match status" value="1"/>
</dbReference>
<feature type="domain" description="Peptidase C39" evidence="11">
    <location>
        <begin position="7"/>
        <end position="121"/>
    </location>
</feature>
<dbReference type="GO" id="GO:0016020">
    <property type="term" value="C:membrane"/>
    <property type="evidence" value="ECO:0007669"/>
    <property type="project" value="UniProtKB-SubCell"/>
</dbReference>
<dbReference type="GO" id="GO:0006508">
    <property type="term" value="P:proteolysis"/>
    <property type="evidence" value="ECO:0007669"/>
    <property type="project" value="InterPro"/>
</dbReference>
<comment type="subcellular location">
    <subcellularLocation>
        <location evidence="1">Membrane</location>
        <topology evidence="1">Multi-pass membrane protein</topology>
    </subcellularLocation>
</comment>
<dbReference type="InterPro" id="IPR038354">
    <property type="entry name" value="VKOR_sf"/>
</dbReference>
<evidence type="ECO:0000256" key="2">
    <source>
        <dbReference type="ARBA" id="ARBA00006214"/>
    </source>
</evidence>
<sequence length="514" mass="59807">MDLILYNTLLSYFKAVDIYVSPNELKLQLFSHPDTPSLYAVSETLNFLKIDNVAAKVEPGQLEILPDNFIAFLKNNEGIKHFAHIKKLKSGSLLSNTNDKFSKKEFLKRWDGIVLIADEENKRQVSTDVWSKIPYILSIFLILLFFWSDPFLLSFCIISIIGFYLSEEIFKTSHKMVSSLGEKICGEDKERSCSTVLDSEKYSIFVFSFNDFLFAFFASNLIFTVFSGSFNFMHIVVYTIALLTVLTTVFIQKFIARAWCPLCLLSSTCIVFQAIFVFLHTDFRQMWNFSDSLRSILEEISFFILLFSMALLIIYNFRKLRIENYGLNANIIDLLRFKRSQRIIEMVLSDCKRIDNLKVNNALKSSNNAAHEIRLVLSTTCSYCKSAFNSFYAFYQQEENRYQFQIIFNHHEVSSSKRNHVAANLIQEYQNKGFDALLHQLHNWFNNSFSNIDLESYSGNIKDENYAILFEQRDWSKENSLFHTPILIIDDIIVPEYYDSSFLGDMLNAIEENK</sequence>
<proteinExistence type="inferred from homology"/>
<dbReference type="RefSeq" id="WP_112379447.1">
    <property type="nucleotide sequence ID" value="NZ_CP030104.1"/>
</dbReference>
<keyword evidence="8" id="KW-1015">Disulfide bond</keyword>
<dbReference type="InterPro" id="IPR005074">
    <property type="entry name" value="Peptidase_C39"/>
</dbReference>
<comment type="similarity">
    <text evidence="2">Belongs to the VKOR family.</text>
</comment>